<organism evidence="2 3">
    <name type="scientific">Aliirhizobium smilacinae</name>
    <dbReference type="NCBI Taxonomy" id="1395944"/>
    <lineage>
        <taxon>Bacteria</taxon>
        <taxon>Pseudomonadati</taxon>
        <taxon>Pseudomonadota</taxon>
        <taxon>Alphaproteobacteria</taxon>
        <taxon>Hyphomicrobiales</taxon>
        <taxon>Rhizobiaceae</taxon>
        <taxon>Aliirhizobium</taxon>
    </lineage>
</organism>
<dbReference type="RefSeq" id="WP_139671517.1">
    <property type="nucleotide sequence ID" value="NZ_VDMN01000001.1"/>
</dbReference>
<accession>A0A5C4XMX3</accession>
<gene>
    <name evidence="2" type="ORF">FHP24_00790</name>
</gene>
<dbReference type="AlphaFoldDB" id="A0A5C4XMX3"/>
<keyword evidence="1" id="KW-1133">Transmembrane helix</keyword>
<dbReference type="EMBL" id="VDMN01000001">
    <property type="protein sequence ID" value="TNM64876.1"/>
    <property type="molecule type" value="Genomic_DNA"/>
</dbReference>
<keyword evidence="1" id="KW-0812">Transmembrane</keyword>
<reference evidence="2 3" key="1">
    <citation type="submission" date="2019-06" db="EMBL/GenBank/DDBJ databases">
        <title>The draft genome of Rhizobium smilacinae PTYR-5.</title>
        <authorList>
            <person name="Liu L."/>
            <person name="Li L."/>
            <person name="Zhang X."/>
        </authorList>
    </citation>
    <scope>NUCLEOTIDE SEQUENCE [LARGE SCALE GENOMIC DNA]</scope>
    <source>
        <strain evidence="2 3">PTYR-5</strain>
    </source>
</reference>
<evidence type="ECO:0000313" key="3">
    <source>
        <dbReference type="Proteomes" id="UP000311605"/>
    </source>
</evidence>
<name>A0A5C4XMX3_9HYPH</name>
<keyword evidence="1" id="KW-0472">Membrane</keyword>
<evidence type="ECO:0000313" key="2">
    <source>
        <dbReference type="EMBL" id="TNM64876.1"/>
    </source>
</evidence>
<dbReference type="InterPro" id="IPR046515">
    <property type="entry name" value="DUF6693"/>
</dbReference>
<feature type="transmembrane region" description="Helical" evidence="1">
    <location>
        <begin position="86"/>
        <end position="106"/>
    </location>
</feature>
<keyword evidence="3" id="KW-1185">Reference proteome</keyword>
<sequence>MNQLLQAAQTGSRAARLRCEFSIGQSIGHVIVWVVLTIITFGLALLVFPYYLNRAVLNRTEVLDQSGRPIGKLRCNFDLISSIGHVIIWGILIIITFGIAGFFYLYRVVRVVLSDTVIEYY</sequence>
<dbReference type="Pfam" id="PF20403">
    <property type="entry name" value="DUF6693"/>
    <property type="match status" value="1"/>
</dbReference>
<feature type="transmembrane region" description="Helical" evidence="1">
    <location>
        <begin position="30"/>
        <end position="52"/>
    </location>
</feature>
<dbReference type="OrthoDB" id="6444713at2"/>
<evidence type="ECO:0000256" key="1">
    <source>
        <dbReference type="SAM" id="Phobius"/>
    </source>
</evidence>
<comment type="caution">
    <text evidence="2">The sequence shown here is derived from an EMBL/GenBank/DDBJ whole genome shotgun (WGS) entry which is preliminary data.</text>
</comment>
<protein>
    <recommendedName>
        <fullName evidence="4">DUF898 family protein</fullName>
    </recommendedName>
</protein>
<evidence type="ECO:0008006" key="4">
    <source>
        <dbReference type="Google" id="ProtNLM"/>
    </source>
</evidence>
<proteinExistence type="predicted"/>
<dbReference type="Proteomes" id="UP000311605">
    <property type="component" value="Unassembled WGS sequence"/>
</dbReference>